<dbReference type="RefSeq" id="YP_010676919.1">
    <property type="nucleotide sequence ID" value="NC_071015.1"/>
</dbReference>
<dbReference type="Proteomes" id="UP000828443">
    <property type="component" value="Segment"/>
</dbReference>
<accession>A0AAE8BGK7</accession>
<dbReference type="EMBL" id="MZ348422">
    <property type="protein sequence ID" value="QYN80107.1"/>
    <property type="molecule type" value="Genomic_DNA"/>
</dbReference>
<keyword evidence="2" id="KW-1185">Reference proteome</keyword>
<reference evidence="1" key="1">
    <citation type="journal article" date="2021" name="Viruses">
        <title>Novel Viruses That Lyse Plant and Human Strains of Kosakonia cowanii.</title>
        <authorList>
            <person name="Petrzik K."/>
            <person name="Brazdova S."/>
            <person name="Krawczyk K."/>
        </authorList>
    </citation>
    <scope>NUCLEOTIDE SEQUENCE</scope>
</reference>
<sequence>MSKLTDNITTVANVFEFVSAVKEKVGYEFQAPLEADVQNEVTSRAIKEAILGDDK</sequence>
<protein>
    <submittedName>
        <fullName evidence="1">Uncharacterized protein</fullName>
    </submittedName>
</protein>
<organism evidence="1 2">
    <name type="scientific">Kosakonia phage Kc263</name>
    <dbReference type="NCBI Taxonomy" id="2863194"/>
    <lineage>
        <taxon>Viruses</taxon>
        <taxon>Duplodnaviria</taxon>
        <taxon>Heunggongvirae</taxon>
        <taxon>Uroviricota</taxon>
        <taxon>Caudoviricetes</taxon>
        <taxon>Chimalliviridae</taxon>
        <taxon>Branisovskavirus</taxon>
        <taxon>Branisovskavirus Kc263</taxon>
    </lineage>
</organism>
<evidence type="ECO:0000313" key="1">
    <source>
        <dbReference type="EMBL" id="QYN80107.1"/>
    </source>
</evidence>
<dbReference type="GeneID" id="77953284"/>
<evidence type="ECO:0000313" key="2">
    <source>
        <dbReference type="Proteomes" id="UP000828443"/>
    </source>
</evidence>
<name>A0AAE8BGK7_9CAUD</name>
<dbReference type="KEGG" id="vg:77953284"/>
<proteinExistence type="predicted"/>